<evidence type="ECO:0000256" key="6">
    <source>
        <dbReference type="PROSITE-ProRule" id="PRU10141"/>
    </source>
</evidence>
<feature type="domain" description="Protein kinase" evidence="8">
    <location>
        <begin position="80"/>
        <end position="445"/>
    </location>
</feature>
<keyword evidence="4 9" id="KW-0418">Kinase</keyword>
<dbReference type="EMBL" id="JARJCM010000408">
    <property type="protein sequence ID" value="KAJ7017442.1"/>
    <property type="molecule type" value="Genomic_DNA"/>
</dbReference>
<evidence type="ECO:0000256" key="3">
    <source>
        <dbReference type="ARBA" id="ARBA00022741"/>
    </source>
</evidence>
<evidence type="ECO:0000313" key="10">
    <source>
        <dbReference type="Proteomes" id="UP001218188"/>
    </source>
</evidence>
<dbReference type="InterPro" id="IPR011009">
    <property type="entry name" value="Kinase-like_dom_sf"/>
</dbReference>
<proteinExistence type="inferred from homology"/>
<dbReference type="GO" id="GO:0004674">
    <property type="term" value="F:protein serine/threonine kinase activity"/>
    <property type="evidence" value="ECO:0007669"/>
    <property type="project" value="UniProtKB-KW"/>
</dbReference>
<organism evidence="9 10">
    <name type="scientific">Mycena alexandri</name>
    <dbReference type="NCBI Taxonomy" id="1745969"/>
    <lineage>
        <taxon>Eukaryota</taxon>
        <taxon>Fungi</taxon>
        <taxon>Dikarya</taxon>
        <taxon>Basidiomycota</taxon>
        <taxon>Agaricomycotina</taxon>
        <taxon>Agaricomycetes</taxon>
        <taxon>Agaricomycetidae</taxon>
        <taxon>Agaricales</taxon>
        <taxon>Marasmiineae</taxon>
        <taxon>Mycenaceae</taxon>
        <taxon>Mycena</taxon>
    </lineage>
</organism>
<feature type="binding site" evidence="6">
    <location>
        <position position="109"/>
    </location>
    <ligand>
        <name>ATP</name>
        <dbReference type="ChEBI" id="CHEBI:30616"/>
    </ligand>
</feature>
<evidence type="ECO:0000313" key="9">
    <source>
        <dbReference type="EMBL" id="KAJ7017442.1"/>
    </source>
</evidence>
<dbReference type="PANTHER" id="PTHR45646:SF11">
    <property type="entry name" value="SERINE_THREONINE-PROTEIN KINASE DOA"/>
    <property type="match status" value="1"/>
</dbReference>
<dbReference type="PROSITE" id="PS00108">
    <property type="entry name" value="PROTEIN_KINASE_ST"/>
    <property type="match status" value="1"/>
</dbReference>
<gene>
    <name evidence="9" type="ORF">C8F04DRAFT_1156275</name>
</gene>
<evidence type="ECO:0000256" key="5">
    <source>
        <dbReference type="ARBA" id="ARBA00022840"/>
    </source>
</evidence>
<dbReference type="AlphaFoldDB" id="A0AAD6S1Z5"/>
<dbReference type="GO" id="GO:0005634">
    <property type="term" value="C:nucleus"/>
    <property type="evidence" value="ECO:0007669"/>
    <property type="project" value="TreeGrafter"/>
</dbReference>
<dbReference type="Gene3D" id="1.10.510.10">
    <property type="entry name" value="Transferase(Phosphotransferase) domain 1"/>
    <property type="match status" value="1"/>
</dbReference>
<evidence type="ECO:0000256" key="2">
    <source>
        <dbReference type="ARBA" id="ARBA00022679"/>
    </source>
</evidence>
<dbReference type="GO" id="GO:0043484">
    <property type="term" value="P:regulation of RNA splicing"/>
    <property type="evidence" value="ECO:0007669"/>
    <property type="project" value="TreeGrafter"/>
</dbReference>
<keyword evidence="10" id="KW-1185">Reference proteome</keyword>
<evidence type="ECO:0000256" key="1">
    <source>
        <dbReference type="ARBA" id="ARBA00022527"/>
    </source>
</evidence>
<dbReference type="Pfam" id="PF00069">
    <property type="entry name" value="Pkinase"/>
    <property type="match status" value="2"/>
</dbReference>
<dbReference type="SMART" id="SM00220">
    <property type="entry name" value="S_TKc"/>
    <property type="match status" value="1"/>
</dbReference>
<evidence type="ECO:0000256" key="4">
    <source>
        <dbReference type="ARBA" id="ARBA00022777"/>
    </source>
</evidence>
<evidence type="ECO:0000259" key="8">
    <source>
        <dbReference type="PROSITE" id="PS50011"/>
    </source>
</evidence>
<dbReference type="InterPro" id="IPR008271">
    <property type="entry name" value="Ser/Thr_kinase_AS"/>
</dbReference>
<dbReference type="InterPro" id="IPR000719">
    <property type="entry name" value="Prot_kinase_dom"/>
</dbReference>
<dbReference type="Proteomes" id="UP001218188">
    <property type="component" value="Unassembled WGS sequence"/>
</dbReference>
<keyword evidence="2" id="KW-0808">Transferase</keyword>
<name>A0AAD6S1Z5_9AGAR</name>
<dbReference type="GO" id="GO:0005524">
    <property type="term" value="F:ATP binding"/>
    <property type="evidence" value="ECO:0007669"/>
    <property type="project" value="UniProtKB-UniRule"/>
</dbReference>
<dbReference type="Gene3D" id="3.30.200.20">
    <property type="entry name" value="Phosphorylase Kinase, domain 1"/>
    <property type="match status" value="1"/>
</dbReference>
<dbReference type="InterPro" id="IPR017441">
    <property type="entry name" value="Protein_kinase_ATP_BS"/>
</dbReference>
<dbReference type="SUPFAM" id="SSF56112">
    <property type="entry name" value="Protein kinase-like (PK-like)"/>
    <property type="match status" value="1"/>
</dbReference>
<sequence>MLRAIFFRQPHRIARTCAKFRYMSSSPEPTTRNQHFSVDAEGKTVVDLSFASEALGLPAADGYGWAQLEFGDSVGDDQRYTILRKLGCGMHSSTWLARDEVGNGFVAIKALTGHMTGMNEKGVYWEAEALRLLSFRSQDPSFKPSSPHCVRLLDEFILPGRGSAGSHMCFVMPVYGGDVKALVASRKTPFELPTAKRISLHLLRGIAFAHERGIVHTDLKHDNIFFTTELETTDIERWLKEDPSRRHEPELSQDGIIKAAVSQPLPKISDELARRATYVLSDFGCGLPSNLHDDRTITTPPLRAPESFLGGKWDAPADIWAFGCLVFELVVNGTLFKYRVNEKWKLTAIENMLYQMLLFSNSNDGGFQPEQLAAWPLAGQYFNSSCELEKEPTVFHWPLEDIISKRNNAIPSADVVAIAKLMYQCLRLNPADRATAEELLQDPWLEGADA</sequence>
<keyword evidence="3 6" id="KW-0547">Nucleotide-binding</keyword>
<keyword evidence="1 7" id="KW-0723">Serine/threonine-protein kinase</keyword>
<protein>
    <submittedName>
        <fullName evidence="9">Kinase-like protein</fullName>
    </submittedName>
</protein>
<keyword evidence="5 6" id="KW-0067">ATP-binding</keyword>
<dbReference type="PANTHER" id="PTHR45646">
    <property type="entry name" value="SERINE/THREONINE-PROTEIN KINASE DOA-RELATED"/>
    <property type="match status" value="1"/>
</dbReference>
<comment type="caution">
    <text evidence="9">The sequence shown here is derived from an EMBL/GenBank/DDBJ whole genome shotgun (WGS) entry which is preliminary data.</text>
</comment>
<evidence type="ECO:0000256" key="7">
    <source>
        <dbReference type="RuleBase" id="RU000304"/>
    </source>
</evidence>
<dbReference type="InterPro" id="IPR051175">
    <property type="entry name" value="CLK_kinases"/>
</dbReference>
<dbReference type="PROSITE" id="PS50011">
    <property type="entry name" value="PROTEIN_KINASE_DOM"/>
    <property type="match status" value="1"/>
</dbReference>
<reference evidence="9" key="1">
    <citation type="submission" date="2023-03" db="EMBL/GenBank/DDBJ databases">
        <title>Massive genome expansion in bonnet fungi (Mycena s.s.) driven by repeated elements and novel gene families across ecological guilds.</title>
        <authorList>
            <consortium name="Lawrence Berkeley National Laboratory"/>
            <person name="Harder C.B."/>
            <person name="Miyauchi S."/>
            <person name="Viragh M."/>
            <person name="Kuo A."/>
            <person name="Thoen E."/>
            <person name="Andreopoulos B."/>
            <person name="Lu D."/>
            <person name="Skrede I."/>
            <person name="Drula E."/>
            <person name="Henrissat B."/>
            <person name="Morin E."/>
            <person name="Kohler A."/>
            <person name="Barry K."/>
            <person name="LaButti K."/>
            <person name="Morin E."/>
            <person name="Salamov A."/>
            <person name="Lipzen A."/>
            <person name="Mereny Z."/>
            <person name="Hegedus B."/>
            <person name="Baldrian P."/>
            <person name="Stursova M."/>
            <person name="Weitz H."/>
            <person name="Taylor A."/>
            <person name="Grigoriev I.V."/>
            <person name="Nagy L.G."/>
            <person name="Martin F."/>
            <person name="Kauserud H."/>
        </authorList>
    </citation>
    <scope>NUCLEOTIDE SEQUENCE</scope>
    <source>
        <strain evidence="9">CBHHK200</strain>
    </source>
</reference>
<accession>A0AAD6S1Z5</accession>
<comment type="similarity">
    <text evidence="7">Belongs to the protein kinase superfamily.</text>
</comment>
<dbReference type="PROSITE" id="PS00107">
    <property type="entry name" value="PROTEIN_KINASE_ATP"/>
    <property type="match status" value="1"/>
</dbReference>